<dbReference type="SUPFAM" id="SSF109854">
    <property type="entry name" value="DinB/YfiT-like putative metalloenzymes"/>
    <property type="match status" value="1"/>
</dbReference>
<dbReference type="Pfam" id="PF07398">
    <property type="entry name" value="MDMPI_C"/>
    <property type="match status" value="1"/>
</dbReference>
<proteinExistence type="predicted"/>
<evidence type="ECO:0000259" key="3">
    <source>
        <dbReference type="Pfam" id="PF11716"/>
    </source>
</evidence>
<evidence type="ECO:0000313" key="4">
    <source>
        <dbReference type="EMBL" id="GGU76369.1"/>
    </source>
</evidence>
<feature type="compositionally biased region" description="Low complexity" evidence="1">
    <location>
        <begin position="34"/>
        <end position="44"/>
    </location>
</feature>
<sequence>MCEFGPSEGELTAAMTVSRLVGAPEPGSAPVGRTAAGSSPPGPLPAAAGTLGGMEITEFVETLRLDGALLADAADEAGPDAPVPSCPEWRVRDLVVHVGRIHRWATGCVTEPRMRPSRPAEAPEPADDELVPWLREGHHRLVLALHTAPQDLETWAFLPAPSPLAFWARRQAHETSVHRVDAQQAAGAPLTPLPSRFAADGVDELLTGFHSTARSALHADPPRTLRLRATDTPEADWTVRLTDGPPQTVRTPDAVGAQACGPADCTVEGPAEQLYLTLWNRLPWDALKVTGDPALAELWREHGAP</sequence>
<feature type="domain" description="Mycothiol-dependent maleylpyruvate isomerase metal-binding" evidence="3">
    <location>
        <begin position="67"/>
        <end position="183"/>
    </location>
</feature>
<dbReference type="PANTHER" id="PTHR40758:SF1">
    <property type="entry name" value="CONSERVED PROTEIN"/>
    <property type="match status" value="1"/>
</dbReference>
<protein>
    <recommendedName>
        <fullName evidence="6">Maleylpyruvate isomerase family mycothiol-dependent enzyme</fullName>
    </recommendedName>
</protein>
<keyword evidence="5" id="KW-1185">Reference proteome</keyword>
<name>A0ABQ2VA56_9ACTN</name>
<dbReference type="InterPro" id="IPR010872">
    <property type="entry name" value="MDMPI_C-term_domain"/>
</dbReference>
<dbReference type="InterPro" id="IPR024344">
    <property type="entry name" value="MDMPI_metal-binding"/>
</dbReference>
<comment type="caution">
    <text evidence="4">The sequence shown here is derived from an EMBL/GenBank/DDBJ whole genome shotgun (WGS) entry which is preliminary data.</text>
</comment>
<dbReference type="InterPro" id="IPR034660">
    <property type="entry name" value="DinB/YfiT-like"/>
</dbReference>
<accession>A0ABQ2VA56</accession>
<dbReference type="PANTHER" id="PTHR40758">
    <property type="entry name" value="CONSERVED PROTEIN"/>
    <property type="match status" value="1"/>
</dbReference>
<organism evidence="4 5">
    <name type="scientific">Streptomyces albospinus</name>
    <dbReference type="NCBI Taxonomy" id="285515"/>
    <lineage>
        <taxon>Bacteria</taxon>
        <taxon>Bacillati</taxon>
        <taxon>Actinomycetota</taxon>
        <taxon>Actinomycetes</taxon>
        <taxon>Kitasatosporales</taxon>
        <taxon>Streptomycetaceae</taxon>
        <taxon>Streptomyces</taxon>
    </lineage>
</organism>
<feature type="domain" description="MDMPI C-terminal" evidence="2">
    <location>
        <begin position="197"/>
        <end position="297"/>
    </location>
</feature>
<evidence type="ECO:0008006" key="6">
    <source>
        <dbReference type="Google" id="ProtNLM"/>
    </source>
</evidence>
<evidence type="ECO:0000256" key="1">
    <source>
        <dbReference type="SAM" id="MobiDB-lite"/>
    </source>
</evidence>
<evidence type="ECO:0000313" key="5">
    <source>
        <dbReference type="Proteomes" id="UP000654471"/>
    </source>
</evidence>
<dbReference type="Proteomes" id="UP000654471">
    <property type="component" value="Unassembled WGS sequence"/>
</dbReference>
<dbReference type="NCBIfam" id="TIGR03083">
    <property type="entry name" value="maleylpyruvate isomerase family mycothiol-dependent enzyme"/>
    <property type="match status" value="1"/>
</dbReference>
<gene>
    <name evidence="4" type="ORF">GCM10010211_47980</name>
</gene>
<evidence type="ECO:0000259" key="2">
    <source>
        <dbReference type="Pfam" id="PF07398"/>
    </source>
</evidence>
<feature type="region of interest" description="Disordered" evidence="1">
    <location>
        <begin position="22"/>
        <end position="44"/>
    </location>
</feature>
<dbReference type="Pfam" id="PF11716">
    <property type="entry name" value="MDMPI_N"/>
    <property type="match status" value="1"/>
</dbReference>
<dbReference type="EMBL" id="BMRP01000017">
    <property type="protein sequence ID" value="GGU76369.1"/>
    <property type="molecule type" value="Genomic_DNA"/>
</dbReference>
<dbReference type="InterPro" id="IPR017517">
    <property type="entry name" value="Maleyloyr_isom"/>
</dbReference>
<reference evidence="5" key="1">
    <citation type="journal article" date="2019" name="Int. J. Syst. Evol. Microbiol.">
        <title>The Global Catalogue of Microorganisms (GCM) 10K type strain sequencing project: providing services to taxonomists for standard genome sequencing and annotation.</title>
        <authorList>
            <consortium name="The Broad Institute Genomics Platform"/>
            <consortium name="The Broad Institute Genome Sequencing Center for Infectious Disease"/>
            <person name="Wu L."/>
            <person name="Ma J."/>
        </authorList>
    </citation>
    <scope>NUCLEOTIDE SEQUENCE [LARGE SCALE GENOMIC DNA]</scope>
    <source>
        <strain evidence="5">JCM 3399</strain>
    </source>
</reference>